<dbReference type="Gene3D" id="3.40.50.1820">
    <property type="entry name" value="alpha/beta hydrolase"/>
    <property type="match status" value="1"/>
</dbReference>
<evidence type="ECO:0008006" key="3">
    <source>
        <dbReference type="Google" id="ProtNLM"/>
    </source>
</evidence>
<dbReference type="Pfam" id="PF02450">
    <property type="entry name" value="LCAT"/>
    <property type="match status" value="1"/>
</dbReference>
<keyword evidence="2" id="KW-1185">Reference proteome</keyword>
<organism evidence="1 2">
    <name type="scientific">Taxus chinensis</name>
    <name type="common">Chinese yew</name>
    <name type="synonym">Taxus wallichiana var. chinensis</name>
    <dbReference type="NCBI Taxonomy" id="29808"/>
    <lineage>
        <taxon>Eukaryota</taxon>
        <taxon>Viridiplantae</taxon>
        <taxon>Streptophyta</taxon>
        <taxon>Embryophyta</taxon>
        <taxon>Tracheophyta</taxon>
        <taxon>Spermatophyta</taxon>
        <taxon>Pinopsida</taxon>
        <taxon>Pinidae</taxon>
        <taxon>Conifers II</taxon>
        <taxon>Cupressales</taxon>
        <taxon>Taxaceae</taxon>
        <taxon>Taxus</taxon>
    </lineage>
</organism>
<dbReference type="GO" id="GO:0006629">
    <property type="term" value="P:lipid metabolic process"/>
    <property type="evidence" value="ECO:0007669"/>
    <property type="project" value="InterPro"/>
</dbReference>
<dbReference type="EMBL" id="JAHRHJ020000004">
    <property type="protein sequence ID" value="KAH9318790.1"/>
    <property type="molecule type" value="Genomic_DNA"/>
</dbReference>
<dbReference type="InterPro" id="IPR003386">
    <property type="entry name" value="LACT/PDAT_acylTrfase"/>
</dbReference>
<name>A0AA38GCD1_TAXCH</name>
<dbReference type="InterPro" id="IPR029058">
    <property type="entry name" value="AB_hydrolase_fold"/>
</dbReference>
<proteinExistence type="predicted"/>
<protein>
    <recommendedName>
        <fullName evidence="3">Lecithine cholesterol acyltransferase</fullName>
    </recommendedName>
</protein>
<comment type="caution">
    <text evidence="1">The sequence shown here is derived from an EMBL/GenBank/DDBJ whole genome shotgun (WGS) entry which is preliminary data.</text>
</comment>
<dbReference type="SUPFAM" id="SSF53474">
    <property type="entry name" value="alpha/beta-Hydrolases"/>
    <property type="match status" value="1"/>
</dbReference>
<dbReference type="GO" id="GO:0008374">
    <property type="term" value="F:O-acyltransferase activity"/>
    <property type="evidence" value="ECO:0007669"/>
    <property type="project" value="InterPro"/>
</dbReference>
<dbReference type="PANTHER" id="PTHR11440">
    <property type="entry name" value="LECITHIN-CHOLESTEROL ACYLTRANSFERASE-RELATED"/>
    <property type="match status" value="1"/>
</dbReference>
<dbReference type="Proteomes" id="UP000824469">
    <property type="component" value="Unassembled WGS sequence"/>
</dbReference>
<evidence type="ECO:0000313" key="2">
    <source>
        <dbReference type="Proteomes" id="UP000824469"/>
    </source>
</evidence>
<feature type="non-terminal residue" evidence="1">
    <location>
        <position position="1"/>
    </location>
</feature>
<dbReference type="OMA" id="CEHHVFR"/>
<evidence type="ECO:0000313" key="1">
    <source>
        <dbReference type="EMBL" id="KAH9318790.1"/>
    </source>
</evidence>
<accession>A0AA38GCD1</accession>
<sequence>INFCKLCADIVREKMAAILQEILEKIEEWLRLTKKEKPYVNPDLDPVLLVPGIGGSILTAVNENGHRERIWVRLFAADHEFRTKLWSLFDPSTGKTESLDPKTKIEVPEDRFGLYACDILDPDLIIRMNVVCYFHDMIEKMLGWGYEEGTTLFGFGYDFRQSNRLQETMDCLRVKLEFIHKASGGKKVNIVSHSMGGLLVKCFASLYSDVFEKYVSTWIAIAAPFQGAPGFIMDVLLNGVAFVDGWQRDLFISKWSMHQLLLECPSIYEMMACPDFDWPSPPLLEIWKKKNDGFGHSSIELESYGPQNSVNVIKDALVNNTIIYDGTTIPLPFNCEILKWAIETRKIMSAAQIPTSVKFYNIYGTCNETPFSVCYGSKQNAILDLEQILQSEAVYTCVDGDGTVPMESAMADGLVAEERIGVPGDHRGLICDERVFRILKHWLKAGEPDPFYDPVTDYVVLPTRAEFKEHRKQCLSLPITENWEILSKDTDDYNEALEHDFVAAISGIHDKFGDDPRAEAHASLNVHPPHPGSVDKKHIEVSTVGIAEGSDVKETAISLQKAMKEASMGAIYLSQRPWEISS</sequence>
<gene>
    <name evidence="1" type="ORF">KI387_020559</name>
</gene>
<dbReference type="AlphaFoldDB" id="A0AA38GCD1"/>
<reference evidence="1 2" key="1">
    <citation type="journal article" date="2021" name="Nat. Plants">
        <title>The Taxus genome provides insights into paclitaxel biosynthesis.</title>
        <authorList>
            <person name="Xiong X."/>
            <person name="Gou J."/>
            <person name="Liao Q."/>
            <person name="Li Y."/>
            <person name="Zhou Q."/>
            <person name="Bi G."/>
            <person name="Li C."/>
            <person name="Du R."/>
            <person name="Wang X."/>
            <person name="Sun T."/>
            <person name="Guo L."/>
            <person name="Liang H."/>
            <person name="Lu P."/>
            <person name="Wu Y."/>
            <person name="Zhang Z."/>
            <person name="Ro D.K."/>
            <person name="Shang Y."/>
            <person name="Huang S."/>
            <person name="Yan J."/>
        </authorList>
    </citation>
    <scope>NUCLEOTIDE SEQUENCE [LARGE SCALE GENOMIC DNA]</scope>
    <source>
        <strain evidence="1">Ta-2019</strain>
    </source>
</reference>